<evidence type="ECO:0008006" key="3">
    <source>
        <dbReference type="Google" id="ProtNLM"/>
    </source>
</evidence>
<dbReference type="EMBL" id="NAEW01000008">
    <property type="protein sequence ID" value="OQM40834.1"/>
    <property type="molecule type" value="Genomic_DNA"/>
</dbReference>
<organism evidence="1 2">
    <name type="scientific">Citrobacter braakii</name>
    <dbReference type="NCBI Taxonomy" id="57706"/>
    <lineage>
        <taxon>Bacteria</taxon>
        <taxon>Pseudomonadati</taxon>
        <taxon>Pseudomonadota</taxon>
        <taxon>Gammaproteobacteria</taxon>
        <taxon>Enterobacterales</taxon>
        <taxon>Enterobacteriaceae</taxon>
        <taxon>Citrobacter</taxon>
        <taxon>Citrobacter freundii complex</taxon>
    </lineage>
</organism>
<dbReference type="Proteomes" id="UP000192573">
    <property type="component" value="Unassembled WGS sequence"/>
</dbReference>
<protein>
    <recommendedName>
        <fullName evidence="3">Flp family type IVb pilin</fullName>
    </recommendedName>
</protein>
<gene>
    <name evidence="1" type="ORF">BZK42_17350</name>
</gene>
<reference evidence="1 2" key="1">
    <citation type="submission" date="2017-03" db="EMBL/GenBank/DDBJ databases">
        <authorList>
            <person name="Afonso C.L."/>
            <person name="Miller P.J."/>
            <person name="Scott M.A."/>
            <person name="Spackman E."/>
            <person name="Goraichik I."/>
            <person name="Dimitrov K.M."/>
            <person name="Suarez D.L."/>
            <person name="Swayne D.E."/>
        </authorList>
    </citation>
    <scope>NUCLEOTIDE SEQUENCE [LARGE SCALE GENOMIC DNA]</scope>
    <source>
        <strain evidence="1 2">ATCC 51113</strain>
    </source>
</reference>
<evidence type="ECO:0000313" key="1">
    <source>
        <dbReference type="EMBL" id="OQM40834.1"/>
    </source>
</evidence>
<sequence>MPQTVNHFSRDAGVTAIEYAIIGVAMSAGLYFIFSREGGDFLIALVYAWKIMEVKITYAETILTRGT</sequence>
<comment type="caution">
    <text evidence="1">The sequence shown here is derived from an EMBL/GenBank/DDBJ whole genome shotgun (WGS) entry which is preliminary data.</text>
</comment>
<proteinExistence type="predicted"/>
<dbReference type="AlphaFoldDB" id="A0A1V8NWP6"/>
<evidence type="ECO:0000313" key="2">
    <source>
        <dbReference type="Proteomes" id="UP000192573"/>
    </source>
</evidence>
<accession>A0A1V8NWP6</accession>
<name>A0A1V8NWP6_CITBR</name>